<protein>
    <submittedName>
        <fullName evidence="2">Uncharacterized protein</fullName>
    </submittedName>
</protein>
<feature type="compositionally biased region" description="Basic and acidic residues" evidence="1">
    <location>
        <begin position="116"/>
        <end position="125"/>
    </location>
</feature>
<evidence type="ECO:0000313" key="3">
    <source>
        <dbReference type="Proteomes" id="UP001610334"/>
    </source>
</evidence>
<feature type="compositionally biased region" description="Basic and acidic residues" evidence="1">
    <location>
        <begin position="152"/>
        <end position="163"/>
    </location>
</feature>
<keyword evidence="3" id="KW-1185">Reference proteome</keyword>
<dbReference type="Proteomes" id="UP001610334">
    <property type="component" value="Unassembled WGS sequence"/>
</dbReference>
<reference evidence="2 3" key="1">
    <citation type="submission" date="2024-07" db="EMBL/GenBank/DDBJ databases">
        <title>Section-level genome sequencing and comparative genomics of Aspergillus sections Usti and Cavernicolus.</title>
        <authorList>
            <consortium name="Lawrence Berkeley National Laboratory"/>
            <person name="Nybo J.L."/>
            <person name="Vesth T.C."/>
            <person name="Theobald S."/>
            <person name="Frisvad J.C."/>
            <person name="Larsen T.O."/>
            <person name="Kjaerboelling I."/>
            <person name="Rothschild-Mancinelli K."/>
            <person name="Lyhne E.K."/>
            <person name="Kogle M.E."/>
            <person name="Barry K."/>
            <person name="Clum A."/>
            <person name="Na H."/>
            <person name="Ledsgaard L."/>
            <person name="Lin J."/>
            <person name="Lipzen A."/>
            <person name="Kuo A."/>
            <person name="Riley R."/>
            <person name="Mondo S."/>
            <person name="Labutti K."/>
            <person name="Haridas S."/>
            <person name="Pangalinan J."/>
            <person name="Salamov A.A."/>
            <person name="Simmons B.A."/>
            <person name="Magnuson J.K."/>
            <person name="Chen J."/>
            <person name="Drula E."/>
            <person name="Henrissat B."/>
            <person name="Wiebenga A."/>
            <person name="Lubbers R.J."/>
            <person name="Gomes A.C."/>
            <person name="Makela M.R."/>
            <person name="Stajich J."/>
            <person name="Grigoriev I.V."/>
            <person name="Mortensen U.H."/>
            <person name="De Vries R.P."/>
            <person name="Baker S.E."/>
            <person name="Andersen M.R."/>
        </authorList>
    </citation>
    <scope>NUCLEOTIDE SEQUENCE [LARGE SCALE GENOMIC DNA]</scope>
    <source>
        <strain evidence="2 3">CBS 588.65</strain>
    </source>
</reference>
<sequence>MQRTIANQSSRSSPVDVEATIPAVARVVDKAAVALVVVDKAVAVDPVPNPEAPEVLAAPVAPGDTLAGRNFAAGIVVEGSRGHVEGSPAADLGICNKQDPVSLAAKTPPGGPKIALIRDTRRRVEAPVTPSNPSPIVPASTTRPSPSPSRKPSAETERGDSRILRWRRRRARVIVLVSAHDCASEGGRAGVALSSVGVRSHARGRAKSKDRQHDRQKKGTMTKGPAKNASRPLGGR</sequence>
<evidence type="ECO:0000256" key="1">
    <source>
        <dbReference type="SAM" id="MobiDB-lite"/>
    </source>
</evidence>
<feature type="region of interest" description="Disordered" evidence="1">
    <location>
        <begin position="103"/>
        <end position="163"/>
    </location>
</feature>
<feature type="region of interest" description="Disordered" evidence="1">
    <location>
        <begin position="194"/>
        <end position="236"/>
    </location>
</feature>
<gene>
    <name evidence="2" type="ORF">BJX63DRAFT_118313</name>
</gene>
<accession>A0ABR4HP90</accession>
<evidence type="ECO:0000313" key="2">
    <source>
        <dbReference type="EMBL" id="KAL2817202.1"/>
    </source>
</evidence>
<name>A0ABR4HP90_9EURO</name>
<comment type="caution">
    <text evidence="2">The sequence shown here is derived from an EMBL/GenBank/DDBJ whole genome shotgun (WGS) entry which is preliminary data.</text>
</comment>
<feature type="compositionally biased region" description="Low complexity" evidence="1">
    <location>
        <begin position="138"/>
        <end position="151"/>
    </location>
</feature>
<dbReference type="EMBL" id="JBFXLT010000019">
    <property type="protein sequence ID" value="KAL2817202.1"/>
    <property type="molecule type" value="Genomic_DNA"/>
</dbReference>
<organism evidence="2 3">
    <name type="scientific">Aspergillus granulosus</name>
    <dbReference type="NCBI Taxonomy" id="176169"/>
    <lineage>
        <taxon>Eukaryota</taxon>
        <taxon>Fungi</taxon>
        <taxon>Dikarya</taxon>
        <taxon>Ascomycota</taxon>
        <taxon>Pezizomycotina</taxon>
        <taxon>Eurotiomycetes</taxon>
        <taxon>Eurotiomycetidae</taxon>
        <taxon>Eurotiales</taxon>
        <taxon>Aspergillaceae</taxon>
        <taxon>Aspergillus</taxon>
        <taxon>Aspergillus subgen. Nidulantes</taxon>
    </lineage>
</organism>
<proteinExistence type="predicted"/>